<organism evidence="2">
    <name type="scientific">viral metagenome</name>
    <dbReference type="NCBI Taxonomy" id="1070528"/>
    <lineage>
        <taxon>unclassified sequences</taxon>
        <taxon>metagenomes</taxon>
        <taxon>organismal metagenomes</taxon>
    </lineage>
</organism>
<keyword evidence="1" id="KW-0472">Membrane</keyword>
<dbReference type="EMBL" id="MN739316">
    <property type="protein sequence ID" value="QHS98362.1"/>
    <property type="molecule type" value="Genomic_DNA"/>
</dbReference>
<name>A0A6C0C228_9ZZZZ</name>
<keyword evidence="1" id="KW-0812">Transmembrane</keyword>
<reference evidence="2" key="1">
    <citation type="journal article" date="2020" name="Nature">
        <title>Giant virus diversity and host interactions through global metagenomics.</title>
        <authorList>
            <person name="Schulz F."/>
            <person name="Roux S."/>
            <person name="Paez-Espino D."/>
            <person name="Jungbluth S."/>
            <person name="Walsh D.A."/>
            <person name="Denef V.J."/>
            <person name="McMahon K.D."/>
            <person name="Konstantinidis K.T."/>
            <person name="Eloe-Fadrosh E.A."/>
            <person name="Kyrpides N.C."/>
            <person name="Woyke T."/>
        </authorList>
    </citation>
    <scope>NUCLEOTIDE SEQUENCE</scope>
    <source>
        <strain evidence="2">GVMAG-M-3300020185-18</strain>
    </source>
</reference>
<feature type="transmembrane region" description="Helical" evidence="1">
    <location>
        <begin position="12"/>
        <end position="36"/>
    </location>
</feature>
<protein>
    <submittedName>
        <fullName evidence="2">Uncharacterized protein</fullName>
    </submittedName>
</protein>
<proteinExistence type="predicted"/>
<dbReference type="AlphaFoldDB" id="A0A6C0C228"/>
<sequence length="213" mass="23183">MSCQRVNRMKNTIIVMCVGVLFQVLFWSFLASVVGASPQNVRGLNSNTIKLPNPIPCNPGTNGTSCVCPANCLKYDAETNCCHPIDCWSYSTIKKSCDEAGKEFLPALLLQIFLGGLGSGFGNIGRWDIFSIYMAVFFGGCVLMCCCGICCNCINKEQDKEGATKMGIKCGSCLWSLAISIMWIWGIVVIANKEVDGVWTNYKGEPIMCPLIG</sequence>
<accession>A0A6C0C228</accession>
<feature type="transmembrane region" description="Helical" evidence="1">
    <location>
        <begin position="130"/>
        <end position="151"/>
    </location>
</feature>
<feature type="transmembrane region" description="Helical" evidence="1">
    <location>
        <begin position="172"/>
        <end position="191"/>
    </location>
</feature>
<evidence type="ECO:0000256" key="1">
    <source>
        <dbReference type="SAM" id="Phobius"/>
    </source>
</evidence>
<keyword evidence="1" id="KW-1133">Transmembrane helix</keyword>
<evidence type="ECO:0000313" key="2">
    <source>
        <dbReference type="EMBL" id="QHS98362.1"/>
    </source>
</evidence>